<evidence type="ECO:0000313" key="1">
    <source>
        <dbReference type="EMBL" id="KAF9650695.1"/>
    </source>
</evidence>
<evidence type="ECO:0000313" key="2">
    <source>
        <dbReference type="Proteomes" id="UP000886501"/>
    </source>
</evidence>
<protein>
    <submittedName>
        <fullName evidence="1">Uncharacterized protein</fullName>
    </submittedName>
</protein>
<organism evidence="1 2">
    <name type="scientific">Thelephora ganbajun</name>
    <name type="common">Ganba fungus</name>
    <dbReference type="NCBI Taxonomy" id="370292"/>
    <lineage>
        <taxon>Eukaryota</taxon>
        <taxon>Fungi</taxon>
        <taxon>Dikarya</taxon>
        <taxon>Basidiomycota</taxon>
        <taxon>Agaricomycotina</taxon>
        <taxon>Agaricomycetes</taxon>
        <taxon>Thelephorales</taxon>
        <taxon>Thelephoraceae</taxon>
        <taxon>Thelephora</taxon>
    </lineage>
</organism>
<name>A0ACB6ZLQ1_THEGA</name>
<reference evidence="1" key="2">
    <citation type="journal article" date="2020" name="Nat. Commun.">
        <title>Large-scale genome sequencing of mycorrhizal fungi provides insights into the early evolution of symbiotic traits.</title>
        <authorList>
            <person name="Miyauchi S."/>
            <person name="Kiss E."/>
            <person name="Kuo A."/>
            <person name="Drula E."/>
            <person name="Kohler A."/>
            <person name="Sanchez-Garcia M."/>
            <person name="Morin E."/>
            <person name="Andreopoulos B."/>
            <person name="Barry K.W."/>
            <person name="Bonito G."/>
            <person name="Buee M."/>
            <person name="Carver A."/>
            <person name="Chen C."/>
            <person name="Cichocki N."/>
            <person name="Clum A."/>
            <person name="Culley D."/>
            <person name="Crous P.W."/>
            <person name="Fauchery L."/>
            <person name="Girlanda M."/>
            <person name="Hayes R.D."/>
            <person name="Keri Z."/>
            <person name="LaButti K."/>
            <person name="Lipzen A."/>
            <person name="Lombard V."/>
            <person name="Magnuson J."/>
            <person name="Maillard F."/>
            <person name="Murat C."/>
            <person name="Nolan M."/>
            <person name="Ohm R.A."/>
            <person name="Pangilinan J."/>
            <person name="Pereira M.F."/>
            <person name="Perotto S."/>
            <person name="Peter M."/>
            <person name="Pfister S."/>
            <person name="Riley R."/>
            <person name="Sitrit Y."/>
            <person name="Stielow J.B."/>
            <person name="Szollosi G."/>
            <person name="Zifcakova L."/>
            <person name="Stursova M."/>
            <person name="Spatafora J.W."/>
            <person name="Tedersoo L."/>
            <person name="Vaario L.M."/>
            <person name="Yamada A."/>
            <person name="Yan M."/>
            <person name="Wang P."/>
            <person name="Xu J."/>
            <person name="Bruns T."/>
            <person name="Baldrian P."/>
            <person name="Vilgalys R."/>
            <person name="Dunand C."/>
            <person name="Henrissat B."/>
            <person name="Grigoriev I.V."/>
            <person name="Hibbett D."/>
            <person name="Nagy L.G."/>
            <person name="Martin F.M."/>
        </authorList>
    </citation>
    <scope>NUCLEOTIDE SEQUENCE</scope>
    <source>
        <strain evidence="1">P2</strain>
    </source>
</reference>
<keyword evidence="2" id="KW-1185">Reference proteome</keyword>
<dbReference type="Proteomes" id="UP000886501">
    <property type="component" value="Unassembled WGS sequence"/>
</dbReference>
<comment type="caution">
    <text evidence="1">The sequence shown here is derived from an EMBL/GenBank/DDBJ whole genome shotgun (WGS) entry which is preliminary data.</text>
</comment>
<proteinExistence type="predicted"/>
<sequence length="486" mass="55288">MEHLVAPRRSSIHPSLLASSATSDHVQDIPLADYVVAMFVDLPHWTLYDEVSKDLQERIEAFKEFYQKAEEDVKKDTPDLFREFVESDDSFKEALLPHLNLLRVNEKAQVRSQWYDWKFHWVNELLVTAEAGFNQLAVDATFLERINKESHDLLVTLRQEYGEVMAELKKDEEEVTEIESCDQQYLNELKTSLAEQSAELDVYRTDVSEAMAKLERSNIRCAELDEEQKEAQNAIAECERIIQIQNSSTKEEVFRLKDKLEGLHDLHLWKATKIGAGMAQFLYAGRFSVLIPCVNFVPIVSRVTIDRLPLPGKRRDPFPTLSDLTLQTAVKWVRSMGDATTNREIVTFLSDYWTSIVQLRTQLNIIETKYPVAIEIIPQDGTGEDLNASTSSTSAVLATVPSFKATVKVVDLTVRSKILINFLFGFGVFAHWPMASKRTNCTVEVAIGPFNPENIRVSITEYLSQITQDQQHGCLLDAIETALPRS</sequence>
<dbReference type="EMBL" id="MU117982">
    <property type="protein sequence ID" value="KAF9650695.1"/>
    <property type="molecule type" value="Genomic_DNA"/>
</dbReference>
<accession>A0ACB6ZLQ1</accession>
<gene>
    <name evidence="1" type="ORF">BDM02DRAFT_3092596</name>
</gene>
<reference evidence="1" key="1">
    <citation type="submission" date="2019-10" db="EMBL/GenBank/DDBJ databases">
        <authorList>
            <consortium name="DOE Joint Genome Institute"/>
            <person name="Kuo A."/>
            <person name="Miyauchi S."/>
            <person name="Kiss E."/>
            <person name="Drula E."/>
            <person name="Kohler A."/>
            <person name="Sanchez-Garcia M."/>
            <person name="Andreopoulos B."/>
            <person name="Barry K.W."/>
            <person name="Bonito G."/>
            <person name="Buee M."/>
            <person name="Carver A."/>
            <person name="Chen C."/>
            <person name="Cichocki N."/>
            <person name="Clum A."/>
            <person name="Culley D."/>
            <person name="Crous P.W."/>
            <person name="Fauchery L."/>
            <person name="Girlanda M."/>
            <person name="Hayes R."/>
            <person name="Keri Z."/>
            <person name="Labutti K."/>
            <person name="Lipzen A."/>
            <person name="Lombard V."/>
            <person name="Magnuson J."/>
            <person name="Maillard F."/>
            <person name="Morin E."/>
            <person name="Murat C."/>
            <person name="Nolan M."/>
            <person name="Ohm R."/>
            <person name="Pangilinan J."/>
            <person name="Pereira M."/>
            <person name="Perotto S."/>
            <person name="Peter M."/>
            <person name="Riley R."/>
            <person name="Sitrit Y."/>
            <person name="Stielow B."/>
            <person name="Szollosi G."/>
            <person name="Zifcakova L."/>
            <person name="Stursova M."/>
            <person name="Spatafora J.W."/>
            <person name="Tedersoo L."/>
            <person name="Vaario L.-M."/>
            <person name="Yamada A."/>
            <person name="Yan M."/>
            <person name="Wang P."/>
            <person name="Xu J."/>
            <person name="Bruns T."/>
            <person name="Baldrian P."/>
            <person name="Vilgalys R."/>
            <person name="Henrissat B."/>
            <person name="Grigoriev I.V."/>
            <person name="Hibbett D."/>
            <person name="Nagy L.G."/>
            <person name="Martin F.M."/>
        </authorList>
    </citation>
    <scope>NUCLEOTIDE SEQUENCE</scope>
    <source>
        <strain evidence="1">P2</strain>
    </source>
</reference>